<sequence>MFKWLSLPAQRVRECVTATCTGSQESPTRSSIRYHRLHKVLNQCTCLLNPWPTLIRLASPLFTRPVRRWLRTALAPTFHLSRPAVTMANLLRPCMASPKVRCTPTFLNRSTPTRRTTMLLRWSPHIGHKPSSTPILVPIRNSLRRKLIVASLERLRRTHLRLSRRHLLRRTSTKVQQATLWLAE</sequence>
<reference evidence="1" key="1">
    <citation type="submission" date="2019-11" db="UniProtKB">
        <authorList>
            <consortium name="WormBaseParasite"/>
        </authorList>
    </citation>
    <scope>IDENTIFICATION</scope>
</reference>
<proteinExistence type="predicted"/>
<protein>
    <submittedName>
        <fullName evidence="1">Secreted protein</fullName>
    </submittedName>
</protein>
<organism evidence="1">
    <name type="scientific">Mesocestoides corti</name>
    <name type="common">Flatworm</name>
    <dbReference type="NCBI Taxonomy" id="53468"/>
    <lineage>
        <taxon>Eukaryota</taxon>
        <taxon>Metazoa</taxon>
        <taxon>Spiralia</taxon>
        <taxon>Lophotrochozoa</taxon>
        <taxon>Platyhelminthes</taxon>
        <taxon>Cestoda</taxon>
        <taxon>Eucestoda</taxon>
        <taxon>Cyclophyllidea</taxon>
        <taxon>Mesocestoididae</taxon>
        <taxon>Mesocestoides</taxon>
    </lineage>
</organism>
<dbReference type="AlphaFoldDB" id="A0A5K3FWF0"/>
<dbReference type="WBParaSite" id="MCU_012264-RA">
    <property type="protein sequence ID" value="MCU_012264-RA"/>
    <property type="gene ID" value="MCU_012264"/>
</dbReference>
<evidence type="ECO:0000313" key="1">
    <source>
        <dbReference type="WBParaSite" id="MCU_012264-RA"/>
    </source>
</evidence>
<accession>A0A5K3FWF0</accession>
<name>A0A5K3FWF0_MESCO</name>